<dbReference type="GO" id="GO:0000727">
    <property type="term" value="P:double-strand break repair via break-induced replication"/>
    <property type="evidence" value="ECO:0007669"/>
    <property type="project" value="TreeGrafter"/>
</dbReference>
<dbReference type="Pfam" id="PF14551">
    <property type="entry name" value="MCM_N"/>
    <property type="match status" value="1"/>
</dbReference>
<comment type="similarity">
    <text evidence="2 12">Belongs to the MCM family.</text>
</comment>
<comment type="caution">
    <text evidence="14">The sequence shown here is derived from an EMBL/GenBank/DDBJ whole genome shotgun (WGS) entry which is preliminary data.</text>
</comment>
<dbReference type="InterPro" id="IPR027417">
    <property type="entry name" value="P-loop_NTPase"/>
</dbReference>
<dbReference type="Gene3D" id="2.40.50.140">
    <property type="entry name" value="Nucleic acid-binding proteins"/>
    <property type="match status" value="1"/>
</dbReference>
<dbReference type="GO" id="GO:0005975">
    <property type="term" value="P:carbohydrate metabolic process"/>
    <property type="evidence" value="ECO:0007669"/>
    <property type="project" value="InterPro"/>
</dbReference>
<keyword evidence="6" id="KW-0378">Hydrolase</keyword>
<dbReference type="Gene3D" id="3.40.50.300">
    <property type="entry name" value="P-loop containing nucleotide triphosphate hydrolases"/>
    <property type="match status" value="1"/>
</dbReference>
<dbReference type="GO" id="GO:0043596">
    <property type="term" value="C:nuclear replication fork"/>
    <property type="evidence" value="ECO:0007669"/>
    <property type="project" value="UniProtKB-ARBA"/>
</dbReference>
<dbReference type="PROSITE" id="PS00847">
    <property type="entry name" value="MCM_1"/>
    <property type="match status" value="1"/>
</dbReference>
<evidence type="ECO:0000256" key="7">
    <source>
        <dbReference type="ARBA" id="ARBA00022806"/>
    </source>
</evidence>
<dbReference type="SMART" id="SM00350">
    <property type="entry name" value="MCM"/>
    <property type="match status" value="1"/>
</dbReference>
<dbReference type="Pfam" id="PF17855">
    <property type="entry name" value="MCM_lid"/>
    <property type="match status" value="1"/>
</dbReference>
<evidence type="ECO:0000256" key="9">
    <source>
        <dbReference type="ARBA" id="ARBA00023125"/>
    </source>
</evidence>
<dbReference type="GO" id="GO:0031261">
    <property type="term" value="C:DNA replication preinitiation complex"/>
    <property type="evidence" value="ECO:0007669"/>
    <property type="project" value="UniProtKB-ARBA"/>
</dbReference>
<dbReference type="PRINTS" id="PR01661">
    <property type="entry name" value="MCMPROTEIN5"/>
</dbReference>
<evidence type="ECO:0000256" key="1">
    <source>
        <dbReference type="ARBA" id="ARBA00004123"/>
    </source>
</evidence>
<dbReference type="SUPFAM" id="SSF48208">
    <property type="entry name" value="Six-hairpin glycosidases"/>
    <property type="match status" value="1"/>
</dbReference>
<dbReference type="InterPro" id="IPR041562">
    <property type="entry name" value="MCM_lid"/>
</dbReference>
<keyword evidence="9 12" id="KW-0238">DNA-binding</keyword>
<dbReference type="Proteomes" id="UP000383932">
    <property type="component" value="Unassembled WGS sequence"/>
</dbReference>
<dbReference type="GO" id="GO:0003688">
    <property type="term" value="F:DNA replication origin binding"/>
    <property type="evidence" value="ECO:0007669"/>
    <property type="project" value="InterPro"/>
</dbReference>
<sequence>MSAYDGNRIIAVNAASFADEGLSDERSDARNIEARLKQFLTEFRVRNEFIYRDQLRENVTLKLFYLEVDTQHLVLYSDDLASAIQERPGEILPLFETAAVQVARQLLYPNMVAGSVQEKQEELARLIPSVQIMLRSGQNMTSFRDLGASTFSRLVRIPGIVISVSVLASRATKLHLMCRACRGVKVIYPQQGLGGVGSGSDRGLPRVCDAPAPEGQKKDCPMDPYQIVHERCIFVDHQTIKLQEPPDMVPVGELPRHMLLSADRYLTSRVVPGSRIIATGIYSTYQAAKGRRDTASAPALRSAYLRVCGLDTSTSGSPGSSGGGAFGAQFTAADEVAFRALARTEGLYEKFARSVAPSIYGSLDIKKAITCLLFGGSKRILPDSMHLRGDINVLLLGDPGTAKSQLLKFVEKVSPISVYTSGKGSSAAGLTAAVQRDPTTREFFLEGGAMVLADGGVVCIDEFDKMRDEDRVAIHEAMEQQTISVAKAGITTVLNSRTSVLAAANPVFGRYDEGRSPGENIDFQTTILSRFDMIFIVRDEHNESRDKAIASHVINIHMNRAEDETDVEGEIDLETMRRYVAFCKQTCAPRLSAESAELLSSHFVSLRKEVQQVERDNNERSSIPITIRQLEAITRISEALAKITLSPVVNANHVEEAIRLFKSSTMDAVAAGSSDGLSRGELNEEVSKIDKELRRRLPVGWSTSYQSLVKEFVNQQGFSNHALERALFVLEKREVIRYTAQRKVINRLLDFSEYAAASYSSFLKLVFEASPTKGLWQAYSFSPETRMHTPISVLFANGSISHADTIVAPGPYRSKLPPIALHGLSAILTLDFGQNIAGIPSITFGKDSQPGEVFGMAFAESKQFISQTSDRAMDFFVGNGTLFCTIKPGGVEEWTPQYRHMQGAFRYMMLFLNSMGTVTITNIWYASAYTIQLSMIPSSTGQGHDHFMECIGARGHAISTTAQHYTLNDAYSSQTSLKWLFAQQDPKTRQMPYVAPPIDEWGSDTYHMWSMIVLHVSGEKVLLWEADQWAINYSITKLNTGPESGGKPGLLWVDHKLDWALQQVSALAKELGQGNTSTWIELAKSVKSTINAELWDEVQGMYKDNITLGLFPQDGNSLAIWFDVVDDEGKAECISAGLQKNWDEFGAVAPESPGMISTFISGFELITHFRAGKSQAAIDLI</sequence>
<dbReference type="GO" id="GO:0006279">
    <property type="term" value="P:premeiotic DNA replication"/>
    <property type="evidence" value="ECO:0007669"/>
    <property type="project" value="UniProtKB-ARBA"/>
</dbReference>
<dbReference type="GO" id="GO:0016787">
    <property type="term" value="F:hydrolase activity"/>
    <property type="evidence" value="ECO:0007669"/>
    <property type="project" value="UniProtKB-KW"/>
</dbReference>
<dbReference type="GO" id="GO:0017116">
    <property type="term" value="F:single-stranded DNA helicase activity"/>
    <property type="evidence" value="ECO:0007669"/>
    <property type="project" value="TreeGrafter"/>
</dbReference>
<evidence type="ECO:0000256" key="12">
    <source>
        <dbReference type="RuleBase" id="RU004070"/>
    </source>
</evidence>
<dbReference type="Gene3D" id="1.50.10.10">
    <property type="match status" value="1"/>
</dbReference>
<name>A0A5N5QK15_9AGAM</name>
<dbReference type="GO" id="GO:0042555">
    <property type="term" value="C:MCM complex"/>
    <property type="evidence" value="ECO:0007669"/>
    <property type="project" value="InterPro"/>
</dbReference>
<evidence type="ECO:0000256" key="10">
    <source>
        <dbReference type="ARBA" id="ARBA00023242"/>
    </source>
</evidence>
<dbReference type="OrthoDB" id="10036721at2759"/>
<keyword evidence="15" id="KW-1185">Reference proteome</keyword>
<evidence type="ECO:0000256" key="11">
    <source>
        <dbReference type="ARBA" id="ARBA00023306"/>
    </source>
</evidence>
<dbReference type="InterPro" id="IPR033762">
    <property type="entry name" value="MCM_OB"/>
</dbReference>
<dbReference type="CDD" id="cd17756">
    <property type="entry name" value="MCM5"/>
    <property type="match status" value="1"/>
</dbReference>
<dbReference type="GO" id="GO:0005524">
    <property type="term" value="F:ATP binding"/>
    <property type="evidence" value="ECO:0007669"/>
    <property type="project" value="UniProtKB-KW"/>
</dbReference>
<dbReference type="InterPro" id="IPR001208">
    <property type="entry name" value="MCM_dom"/>
</dbReference>
<feature type="domain" description="MCM C-terminal AAA(+) ATPase" evidence="13">
    <location>
        <begin position="347"/>
        <end position="553"/>
    </location>
</feature>
<dbReference type="Pfam" id="PF00493">
    <property type="entry name" value="MCM"/>
    <property type="match status" value="1"/>
</dbReference>
<dbReference type="GO" id="GO:0005656">
    <property type="term" value="C:nuclear pre-replicative complex"/>
    <property type="evidence" value="ECO:0007669"/>
    <property type="project" value="UniProtKB-ARBA"/>
</dbReference>
<accession>A0A5N5QK15</accession>
<dbReference type="Pfam" id="PF17207">
    <property type="entry name" value="MCM_OB"/>
    <property type="match status" value="1"/>
</dbReference>
<dbReference type="SUPFAM" id="SSF52540">
    <property type="entry name" value="P-loop containing nucleoside triphosphate hydrolases"/>
    <property type="match status" value="1"/>
</dbReference>
<organism evidence="14 15">
    <name type="scientific">Ceratobasidium theobromae</name>
    <dbReference type="NCBI Taxonomy" id="1582974"/>
    <lineage>
        <taxon>Eukaryota</taxon>
        <taxon>Fungi</taxon>
        <taxon>Dikarya</taxon>
        <taxon>Basidiomycota</taxon>
        <taxon>Agaricomycotina</taxon>
        <taxon>Agaricomycetes</taxon>
        <taxon>Cantharellales</taxon>
        <taxon>Ceratobasidiaceae</taxon>
        <taxon>Ceratobasidium</taxon>
    </lineage>
</organism>
<evidence type="ECO:0000256" key="4">
    <source>
        <dbReference type="ARBA" id="ARBA00022705"/>
    </source>
</evidence>
<keyword evidence="7" id="KW-0347">Helicase</keyword>
<dbReference type="InterPro" id="IPR012340">
    <property type="entry name" value="NA-bd_OB-fold"/>
</dbReference>
<dbReference type="GO" id="GO:0003697">
    <property type="term" value="F:single-stranded DNA binding"/>
    <property type="evidence" value="ECO:0007669"/>
    <property type="project" value="TreeGrafter"/>
</dbReference>
<evidence type="ECO:0000313" key="15">
    <source>
        <dbReference type="Proteomes" id="UP000383932"/>
    </source>
</evidence>
<protein>
    <recommendedName>
        <fullName evidence="3">DNA helicase</fullName>
        <ecNumber evidence="3">3.6.4.12</ecNumber>
    </recommendedName>
</protein>
<evidence type="ECO:0000256" key="5">
    <source>
        <dbReference type="ARBA" id="ARBA00022741"/>
    </source>
</evidence>
<dbReference type="InterPro" id="IPR012341">
    <property type="entry name" value="6hp_glycosidase-like_sf"/>
</dbReference>
<evidence type="ECO:0000259" key="13">
    <source>
        <dbReference type="PROSITE" id="PS50051"/>
    </source>
</evidence>
<proteinExistence type="inferred from homology"/>
<keyword evidence="5 12" id="KW-0547">Nucleotide-binding</keyword>
<dbReference type="InterPro" id="IPR027925">
    <property type="entry name" value="MCM_N"/>
</dbReference>
<dbReference type="GO" id="GO:0006270">
    <property type="term" value="P:DNA replication initiation"/>
    <property type="evidence" value="ECO:0007669"/>
    <property type="project" value="InterPro"/>
</dbReference>
<dbReference type="InterPro" id="IPR018525">
    <property type="entry name" value="MCM_CS"/>
</dbReference>
<keyword evidence="10" id="KW-0539">Nucleus</keyword>
<dbReference type="SUPFAM" id="SSF50249">
    <property type="entry name" value="Nucleic acid-binding proteins"/>
    <property type="match status" value="1"/>
</dbReference>
<dbReference type="Pfam" id="PF21933">
    <property type="entry name" value="MCM5_C"/>
    <property type="match status" value="1"/>
</dbReference>
<keyword evidence="11" id="KW-0131">Cell cycle</keyword>
<dbReference type="PRINTS" id="PR01657">
    <property type="entry name" value="MCMFAMILY"/>
</dbReference>
<keyword evidence="8 12" id="KW-0067">ATP-binding</keyword>
<dbReference type="InterPro" id="IPR054125">
    <property type="entry name" value="MCM5_C"/>
</dbReference>
<dbReference type="EMBL" id="SSOP01000084">
    <property type="protein sequence ID" value="KAB5591873.1"/>
    <property type="molecule type" value="Genomic_DNA"/>
</dbReference>
<evidence type="ECO:0000256" key="3">
    <source>
        <dbReference type="ARBA" id="ARBA00012551"/>
    </source>
</evidence>
<keyword evidence="4" id="KW-0235">DNA replication</keyword>
<dbReference type="FunFam" id="3.40.50.300:FF:000241">
    <property type="entry name" value="DNA helicase"/>
    <property type="match status" value="1"/>
</dbReference>
<dbReference type="AlphaFoldDB" id="A0A5N5QK15"/>
<dbReference type="Gene3D" id="2.60.120.260">
    <property type="entry name" value="Galactose-binding domain-like"/>
    <property type="match status" value="1"/>
</dbReference>
<gene>
    <name evidence="14" type="ORF">CTheo_4661</name>
</gene>
<dbReference type="GO" id="GO:0043138">
    <property type="term" value="F:3'-5' DNA helicase activity"/>
    <property type="evidence" value="ECO:0007669"/>
    <property type="project" value="TreeGrafter"/>
</dbReference>
<evidence type="ECO:0000256" key="6">
    <source>
        <dbReference type="ARBA" id="ARBA00022801"/>
    </source>
</evidence>
<dbReference type="Gene3D" id="2.20.28.10">
    <property type="match status" value="1"/>
</dbReference>
<dbReference type="PANTHER" id="PTHR11630:SF42">
    <property type="entry name" value="DNA REPLICATION LICENSING FACTOR MCM5"/>
    <property type="match status" value="1"/>
</dbReference>
<dbReference type="InterPro" id="IPR031327">
    <property type="entry name" value="MCM"/>
</dbReference>
<dbReference type="PROSITE" id="PS50051">
    <property type="entry name" value="MCM_2"/>
    <property type="match status" value="1"/>
</dbReference>
<dbReference type="InterPro" id="IPR008048">
    <property type="entry name" value="MCM5"/>
</dbReference>
<evidence type="ECO:0000256" key="2">
    <source>
        <dbReference type="ARBA" id="ARBA00008010"/>
    </source>
</evidence>
<dbReference type="Gene3D" id="3.30.1640.10">
    <property type="entry name" value="mini-chromosome maintenance (MCM) complex, chain A, domain 1"/>
    <property type="match status" value="1"/>
</dbReference>
<comment type="subcellular location">
    <subcellularLocation>
        <location evidence="1">Nucleus</location>
    </subcellularLocation>
</comment>
<reference evidence="14 15" key="1">
    <citation type="journal article" date="2019" name="Fungal Biol. Biotechnol.">
        <title>Draft genome sequence of fastidious pathogen Ceratobasidium theobromae, which causes vascular-streak dieback in Theobroma cacao.</title>
        <authorList>
            <person name="Ali S.S."/>
            <person name="Asman A."/>
            <person name="Shao J."/>
            <person name="Firmansyah A.P."/>
            <person name="Susilo A.W."/>
            <person name="Rosmana A."/>
            <person name="McMahon P."/>
            <person name="Junaid M."/>
            <person name="Guest D."/>
            <person name="Kheng T.Y."/>
            <person name="Meinhardt L.W."/>
            <person name="Bailey B.A."/>
        </authorList>
    </citation>
    <scope>NUCLEOTIDE SEQUENCE [LARGE SCALE GENOMIC DNA]</scope>
    <source>
        <strain evidence="14 15">CT2</strain>
    </source>
</reference>
<dbReference type="InterPro" id="IPR008928">
    <property type="entry name" value="6-hairpin_glycosidase_sf"/>
</dbReference>
<dbReference type="EC" id="3.6.4.12" evidence="3"/>
<dbReference type="PANTHER" id="PTHR11630">
    <property type="entry name" value="DNA REPLICATION LICENSING FACTOR MCM FAMILY MEMBER"/>
    <property type="match status" value="1"/>
</dbReference>
<evidence type="ECO:0000313" key="14">
    <source>
        <dbReference type="EMBL" id="KAB5591873.1"/>
    </source>
</evidence>
<evidence type="ECO:0000256" key="8">
    <source>
        <dbReference type="ARBA" id="ARBA00022840"/>
    </source>
</evidence>